<dbReference type="OrthoDB" id="9554160at2"/>
<dbReference type="PATRIC" id="fig|1280946.3.peg.2157"/>
<comment type="caution">
    <text evidence="2">The sequence shown here is derived from an EMBL/GenBank/DDBJ whole genome shotgun (WGS) entry which is preliminary data.</text>
</comment>
<keyword evidence="3" id="KW-1185">Reference proteome</keyword>
<feature type="transmembrane region" description="Helical" evidence="1">
    <location>
        <begin position="9"/>
        <end position="31"/>
    </location>
</feature>
<evidence type="ECO:0000313" key="2">
    <source>
        <dbReference type="EMBL" id="KCZ53986.1"/>
    </source>
</evidence>
<dbReference type="EMBL" id="AWFF01000043">
    <property type="protein sequence ID" value="KCZ53986.1"/>
    <property type="molecule type" value="Genomic_DNA"/>
</dbReference>
<reference evidence="2 3" key="1">
    <citation type="journal article" date="2014" name="Antonie Van Leeuwenhoek">
        <title>Hyphomonas beringensis sp. nov. and Hyphomonas chukchiensis sp. nov., isolated from surface seawater of the Bering Sea and Chukchi Sea.</title>
        <authorList>
            <person name="Li C."/>
            <person name="Lai Q."/>
            <person name="Li G."/>
            <person name="Dong C."/>
            <person name="Wang J."/>
            <person name="Liao Y."/>
            <person name="Shao Z."/>
        </authorList>
    </citation>
    <scope>NUCLEOTIDE SEQUENCE [LARGE SCALE GENOMIC DNA]</scope>
    <source>
        <strain evidence="2 3">25B14_1</strain>
    </source>
</reference>
<keyword evidence="1" id="KW-0812">Transmembrane</keyword>
<dbReference type="eggNOG" id="ENOG50347WY">
    <property type="taxonomic scope" value="Bacteria"/>
</dbReference>
<keyword evidence="1" id="KW-1133">Transmembrane helix</keyword>
<keyword evidence="1" id="KW-0472">Membrane</keyword>
<dbReference type="AlphaFoldDB" id="A0A062U0Z1"/>
<organism evidence="2 3">
    <name type="scientific">Hyphomonas beringensis</name>
    <dbReference type="NCBI Taxonomy" id="1280946"/>
    <lineage>
        <taxon>Bacteria</taxon>
        <taxon>Pseudomonadati</taxon>
        <taxon>Pseudomonadota</taxon>
        <taxon>Alphaproteobacteria</taxon>
        <taxon>Hyphomonadales</taxon>
        <taxon>Hyphomonadaceae</taxon>
        <taxon>Hyphomonas</taxon>
    </lineage>
</organism>
<accession>A0A062U0Z1</accession>
<gene>
    <name evidence="2" type="ORF">HY29_02645</name>
</gene>
<proteinExistence type="predicted"/>
<feature type="transmembrane region" description="Helical" evidence="1">
    <location>
        <begin position="94"/>
        <end position="114"/>
    </location>
</feature>
<feature type="transmembrane region" description="Helical" evidence="1">
    <location>
        <begin position="70"/>
        <end position="87"/>
    </location>
</feature>
<sequence>MAFLSRTPVLWGSFILFLLIGVGFGLFSGAVGGTYLDTLDSGEASRALIASMTDAQRSAHFWVTVLLDTAYPLAYGALFAGLALRFFGRFGRLAALPAIAVVVVDLTENMVQALALSGAADALDAKDWLTPLKFGLFFLAAAIALVALLIAIVSRVRGKAG</sequence>
<dbReference type="RefSeq" id="WP_034796654.1">
    <property type="nucleotide sequence ID" value="NZ_AWFF01000043.1"/>
</dbReference>
<feature type="transmembrane region" description="Helical" evidence="1">
    <location>
        <begin position="134"/>
        <end position="153"/>
    </location>
</feature>
<protein>
    <submittedName>
        <fullName evidence="2">Uncharacterized protein</fullName>
    </submittedName>
</protein>
<evidence type="ECO:0000313" key="3">
    <source>
        <dbReference type="Proteomes" id="UP000027037"/>
    </source>
</evidence>
<dbReference type="STRING" id="1280946.HY29_02645"/>
<name>A0A062U0Z1_9PROT</name>
<evidence type="ECO:0000256" key="1">
    <source>
        <dbReference type="SAM" id="Phobius"/>
    </source>
</evidence>
<dbReference type="Proteomes" id="UP000027037">
    <property type="component" value="Unassembled WGS sequence"/>
</dbReference>